<dbReference type="EMBL" id="LNCD01000021">
    <property type="protein sequence ID" value="KWV58501.1"/>
    <property type="molecule type" value="Genomic_DNA"/>
</dbReference>
<organism evidence="11 12">
    <name type="scientific">Rhizobium altiplani</name>
    <dbReference type="NCBI Taxonomy" id="1864509"/>
    <lineage>
        <taxon>Bacteria</taxon>
        <taxon>Pseudomonadati</taxon>
        <taxon>Pseudomonadota</taxon>
        <taxon>Alphaproteobacteria</taxon>
        <taxon>Hyphomicrobiales</taxon>
        <taxon>Rhizobiaceae</taxon>
        <taxon>Rhizobium/Agrobacterium group</taxon>
        <taxon>Rhizobium</taxon>
    </lineage>
</organism>
<keyword evidence="7 9" id="KW-1133">Transmembrane helix</keyword>
<dbReference type="Pfam" id="PF00528">
    <property type="entry name" value="BPD_transp_1"/>
    <property type="match status" value="1"/>
</dbReference>
<proteinExistence type="inferred from homology"/>
<dbReference type="PROSITE" id="PS50928">
    <property type="entry name" value="ABC_TM1"/>
    <property type="match status" value="1"/>
</dbReference>
<dbReference type="GO" id="GO:0005886">
    <property type="term" value="C:plasma membrane"/>
    <property type="evidence" value="ECO:0007669"/>
    <property type="project" value="UniProtKB-SubCell"/>
</dbReference>
<evidence type="ECO:0000256" key="7">
    <source>
        <dbReference type="ARBA" id="ARBA00022989"/>
    </source>
</evidence>
<evidence type="ECO:0000256" key="4">
    <source>
        <dbReference type="ARBA" id="ARBA00022692"/>
    </source>
</evidence>
<dbReference type="PANTHER" id="PTHR43386:SF1">
    <property type="entry name" value="D,D-DIPEPTIDE TRANSPORT SYSTEM PERMEASE PROTEIN DDPC-RELATED"/>
    <property type="match status" value="1"/>
</dbReference>
<reference evidence="11 12" key="1">
    <citation type="submission" date="2015-11" db="EMBL/GenBank/DDBJ databases">
        <title>Draft Genome Sequence of the Strain BR 10423 (Rhizobium sp.) isolated from nodules of Mimosa pudica.</title>
        <authorList>
            <person name="Barauna A.C."/>
            <person name="Zilli J.E."/>
            <person name="Simoes-Araujo J.L."/>
            <person name="Reis V.M."/>
            <person name="James E.K."/>
            <person name="Reis F.B.Jr."/>
            <person name="Rouws L.F."/>
            <person name="Passos S.R."/>
            <person name="Gois S.R."/>
        </authorList>
    </citation>
    <scope>NUCLEOTIDE SEQUENCE [LARGE SCALE GENOMIC DNA]</scope>
    <source>
        <strain evidence="11 12">BR10423</strain>
    </source>
</reference>
<feature type="transmembrane region" description="Helical" evidence="9">
    <location>
        <begin position="89"/>
        <end position="115"/>
    </location>
</feature>
<dbReference type="OrthoDB" id="9812701at2"/>
<evidence type="ECO:0000256" key="3">
    <source>
        <dbReference type="ARBA" id="ARBA00022475"/>
    </source>
</evidence>
<dbReference type="Gene3D" id="1.10.3720.10">
    <property type="entry name" value="MetI-like"/>
    <property type="match status" value="1"/>
</dbReference>
<feature type="transmembrane region" description="Helical" evidence="9">
    <location>
        <begin position="205"/>
        <end position="234"/>
    </location>
</feature>
<keyword evidence="8 9" id="KW-0472">Membrane</keyword>
<comment type="similarity">
    <text evidence="9">Belongs to the binding-protein-dependent transport system permease family.</text>
</comment>
<evidence type="ECO:0000313" key="12">
    <source>
        <dbReference type="Proteomes" id="UP000068164"/>
    </source>
</evidence>
<evidence type="ECO:0000313" key="11">
    <source>
        <dbReference type="EMBL" id="KWV58501.1"/>
    </source>
</evidence>
<dbReference type="InterPro" id="IPR050366">
    <property type="entry name" value="BP-dependent_transpt_permease"/>
</dbReference>
<feature type="domain" description="ABC transmembrane type-1" evidence="10">
    <location>
        <begin position="88"/>
        <end position="277"/>
    </location>
</feature>
<keyword evidence="6" id="KW-0653">Protein transport</keyword>
<name>A0A109K0N6_9HYPH</name>
<evidence type="ECO:0000259" key="10">
    <source>
        <dbReference type="PROSITE" id="PS50928"/>
    </source>
</evidence>
<keyword evidence="5" id="KW-0571">Peptide transport</keyword>
<keyword evidence="12" id="KW-1185">Reference proteome</keyword>
<evidence type="ECO:0000256" key="5">
    <source>
        <dbReference type="ARBA" id="ARBA00022856"/>
    </source>
</evidence>
<comment type="subcellular location">
    <subcellularLocation>
        <location evidence="1 9">Cell membrane</location>
        <topology evidence="1 9">Multi-pass membrane protein</topology>
    </subcellularLocation>
</comment>
<dbReference type="GO" id="GO:0055085">
    <property type="term" value="P:transmembrane transport"/>
    <property type="evidence" value="ECO:0007669"/>
    <property type="project" value="InterPro"/>
</dbReference>
<feature type="transmembrane region" description="Helical" evidence="9">
    <location>
        <begin position="21"/>
        <end position="49"/>
    </location>
</feature>
<evidence type="ECO:0000256" key="6">
    <source>
        <dbReference type="ARBA" id="ARBA00022927"/>
    </source>
</evidence>
<evidence type="ECO:0000256" key="2">
    <source>
        <dbReference type="ARBA" id="ARBA00022448"/>
    </source>
</evidence>
<protein>
    <submittedName>
        <fullName evidence="11">ABC transporter permease</fullName>
    </submittedName>
</protein>
<dbReference type="RefSeq" id="WP_062368690.1">
    <property type="nucleotide sequence ID" value="NZ_LNCD01000021.1"/>
</dbReference>
<evidence type="ECO:0000256" key="8">
    <source>
        <dbReference type="ARBA" id="ARBA00023136"/>
    </source>
</evidence>
<accession>A0A109K0N6</accession>
<sequence length="287" mass="31102">MTDRPRPNTMPARPRFNWPDFFRRAGWLGSVGIVGIPVVTVVAVLAPWITPFDPQLRVAEAYLPPSAGHWFGTDEIGRDLFSRTILGVYYTWLPALAVIGFSLALGSLVGLISGLMGDKVDLVLDRIIDLFIVLPGTIIALAVVASLGPGLVNTMIALAIFWWPWYARIARDEIRRLIVRPHVEAARIAGVHGSRLLLRYLLPGVVPALLIGVSLDVANVIMTMSLMSFLGLGLPAPAPELGAMTSRTLESLTVHWWLPILPAAIIFLLCLLANLAGDGIRAALRGA</sequence>
<dbReference type="Proteomes" id="UP000068164">
    <property type="component" value="Unassembled WGS sequence"/>
</dbReference>
<evidence type="ECO:0000256" key="9">
    <source>
        <dbReference type="RuleBase" id="RU363032"/>
    </source>
</evidence>
<gene>
    <name evidence="11" type="ORF">AS026_30405</name>
</gene>
<keyword evidence="3" id="KW-1003">Cell membrane</keyword>
<feature type="transmembrane region" description="Helical" evidence="9">
    <location>
        <begin position="254"/>
        <end position="275"/>
    </location>
</feature>
<dbReference type="GO" id="GO:0015833">
    <property type="term" value="P:peptide transport"/>
    <property type="evidence" value="ECO:0007669"/>
    <property type="project" value="UniProtKB-KW"/>
</dbReference>
<dbReference type="AlphaFoldDB" id="A0A109K0N6"/>
<dbReference type="GO" id="GO:0015031">
    <property type="term" value="P:protein transport"/>
    <property type="evidence" value="ECO:0007669"/>
    <property type="project" value="UniProtKB-KW"/>
</dbReference>
<keyword evidence="2 9" id="KW-0813">Transport</keyword>
<dbReference type="PANTHER" id="PTHR43386">
    <property type="entry name" value="OLIGOPEPTIDE TRANSPORT SYSTEM PERMEASE PROTEIN APPC"/>
    <property type="match status" value="1"/>
</dbReference>
<comment type="caution">
    <text evidence="11">The sequence shown here is derived from an EMBL/GenBank/DDBJ whole genome shotgun (WGS) entry which is preliminary data.</text>
</comment>
<feature type="transmembrane region" description="Helical" evidence="9">
    <location>
        <begin position="151"/>
        <end position="167"/>
    </location>
</feature>
<dbReference type="InterPro" id="IPR000515">
    <property type="entry name" value="MetI-like"/>
</dbReference>
<keyword evidence="4 9" id="KW-0812">Transmembrane</keyword>
<dbReference type="SUPFAM" id="SSF161098">
    <property type="entry name" value="MetI-like"/>
    <property type="match status" value="1"/>
</dbReference>
<evidence type="ECO:0000256" key="1">
    <source>
        <dbReference type="ARBA" id="ARBA00004651"/>
    </source>
</evidence>
<feature type="transmembrane region" description="Helical" evidence="9">
    <location>
        <begin position="127"/>
        <end position="145"/>
    </location>
</feature>
<dbReference type="InterPro" id="IPR035906">
    <property type="entry name" value="MetI-like_sf"/>
</dbReference>
<dbReference type="CDD" id="cd06261">
    <property type="entry name" value="TM_PBP2"/>
    <property type="match status" value="1"/>
</dbReference>